<organism evidence="2 3">
    <name type="scientific">Virgibacillus byunsanensis</name>
    <dbReference type="NCBI Taxonomy" id="570945"/>
    <lineage>
        <taxon>Bacteria</taxon>
        <taxon>Bacillati</taxon>
        <taxon>Bacillota</taxon>
        <taxon>Bacilli</taxon>
        <taxon>Bacillales</taxon>
        <taxon>Bacillaceae</taxon>
        <taxon>Virgibacillus</taxon>
    </lineage>
</organism>
<protein>
    <submittedName>
        <fullName evidence="2">Competence protein ComK</fullName>
    </submittedName>
</protein>
<dbReference type="Proteomes" id="UP001597040">
    <property type="component" value="Unassembled WGS sequence"/>
</dbReference>
<keyword evidence="1" id="KW-0472">Membrane</keyword>
<feature type="transmembrane region" description="Helical" evidence="1">
    <location>
        <begin position="138"/>
        <end position="157"/>
    </location>
</feature>
<dbReference type="InterPro" id="IPR010461">
    <property type="entry name" value="ComK"/>
</dbReference>
<evidence type="ECO:0000313" key="2">
    <source>
        <dbReference type="EMBL" id="MFD1037260.1"/>
    </source>
</evidence>
<gene>
    <name evidence="2" type="ORF">ACFQ3N_02325</name>
</gene>
<dbReference type="EMBL" id="JBHTKJ010000007">
    <property type="protein sequence ID" value="MFD1037260.1"/>
    <property type="molecule type" value="Genomic_DNA"/>
</dbReference>
<sequence length="160" mass="18435">MGKRSAIVLRKTPIQIIKSSCLDNWSTFEGRRTAVMHHLGIKRKVPVPINQSKNIYTFLTNSLNDLNCYWIFYNHILQVVQDASSSNGSLVIFKNGKIIPIAVSKHSLEKQMQRTLECMVGVLYIKADFNQQRYNKKLLALLRNTSLGITVLFYMLWCLQ</sequence>
<dbReference type="Pfam" id="PF06338">
    <property type="entry name" value="ComK"/>
    <property type="match status" value="1"/>
</dbReference>
<evidence type="ECO:0000313" key="3">
    <source>
        <dbReference type="Proteomes" id="UP001597040"/>
    </source>
</evidence>
<reference evidence="3" key="1">
    <citation type="journal article" date="2019" name="Int. J. Syst. Evol. Microbiol.">
        <title>The Global Catalogue of Microorganisms (GCM) 10K type strain sequencing project: providing services to taxonomists for standard genome sequencing and annotation.</title>
        <authorList>
            <consortium name="The Broad Institute Genomics Platform"/>
            <consortium name="The Broad Institute Genome Sequencing Center for Infectious Disease"/>
            <person name="Wu L."/>
            <person name="Ma J."/>
        </authorList>
    </citation>
    <scope>NUCLEOTIDE SEQUENCE [LARGE SCALE GENOMIC DNA]</scope>
    <source>
        <strain evidence="3">CCUG 56754</strain>
    </source>
</reference>
<keyword evidence="1" id="KW-1133">Transmembrane helix</keyword>
<dbReference type="RefSeq" id="WP_390359764.1">
    <property type="nucleotide sequence ID" value="NZ_JBHTKJ010000007.1"/>
</dbReference>
<comment type="caution">
    <text evidence="2">The sequence shown here is derived from an EMBL/GenBank/DDBJ whole genome shotgun (WGS) entry which is preliminary data.</text>
</comment>
<keyword evidence="1" id="KW-0812">Transmembrane</keyword>
<name>A0ABW3LFW2_9BACI</name>
<evidence type="ECO:0000256" key="1">
    <source>
        <dbReference type="SAM" id="Phobius"/>
    </source>
</evidence>
<proteinExistence type="predicted"/>
<accession>A0ABW3LFW2</accession>
<keyword evidence="3" id="KW-1185">Reference proteome</keyword>